<feature type="transmembrane region" description="Helical" evidence="2">
    <location>
        <begin position="12"/>
        <end position="31"/>
    </location>
</feature>
<evidence type="ECO:0000256" key="2">
    <source>
        <dbReference type="SAM" id="Phobius"/>
    </source>
</evidence>
<gene>
    <name evidence="4" type="ORF">C495_10519</name>
</gene>
<keyword evidence="2" id="KW-0812">Transmembrane</keyword>
<feature type="domain" description="DUF8173" evidence="3">
    <location>
        <begin position="17"/>
        <end position="166"/>
    </location>
</feature>
<dbReference type="Pfam" id="PF26514">
    <property type="entry name" value="DUF8173"/>
    <property type="match status" value="1"/>
</dbReference>
<dbReference type="AlphaFoldDB" id="L9W4C5"/>
<dbReference type="OrthoDB" id="164059at2157"/>
<feature type="transmembrane region" description="Helical" evidence="2">
    <location>
        <begin position="130"/>
        <end position="158"/>
    </location>
</feature>
<accession>L9W4C5</accession>
<keyword evidence="2" id="KW-1133">Transmembrane helix</keyword>
<evidence type="ECO:0000313" key="4">
    <source>
        <dbReference type="EMBL" id="ELY44329.1"/>
    </source>
</evidence>
<keyword evidence="5" id="KW-1185">Reference proteome</keyword>
<comment type="caution">
    <text evidence="4">The sequence shown here is derived from an EMBL/GenBank/DDBJ whole genome shotgun (WGS) entry which is preliminary data.</text>
</comment>
<feature type="region of interest" description="Disordered" evidence="1">
    <location>
        <begin position="172"/>
        <end position="212"/>
    </location>
</feature>
<sequence>MFAVAVPDITRALGVTGGWMVLTLGVGWLLLERSPSSTRSIRDELATRPMRAFPAGFVVFFGALIIASMPLFFTTVLVSPVGQALSAIVAIPSVLLWSVLVVVGGCYGVIAVGDWLPSRLSVDTPSPWPALVVGTLVVGSSQLVPVLGAVVILGVATIGTGAVVRRRLGADRGGRSVSNSGSEPAASTTAPASGDRVTVEREPDGRERDSKK</sequence>
<evidence type="ECO:0000313" key="5">
    <source>
        <dbReference type="Proteomes" id="UP000011661"/>
    </source>
</evidence>
<feature type="transmembrane region" description="Helical" evidence="2">
    <location>
        <begin position="85"/>
        <end position="110"/>
    </location>
</feature>
<feature type="transmembrane region" description="Helical" evidence="2">
    <location>
        <begin position="51"/>
        <end position="73"/>
    </location>
</feature>
<dbReference type="PATRIC" id="fig|1230460.4.peg.2135"/>
<dbReference type="EMBL" id="AOHX01000039">
    <property type="protein sequence ID" value="ELY44329.1"/>
    <property type="molecule type" value="Genomic_DNA"/>
</dbReference>
<reference evidence="4 5" key="1">
    <citation type="journal article" date="2014" name="PLoS Genet.">
        <title>Phylogenetically driven sequencing of extremely halophilic archaea reveals strategies for static and dynamic osmo-response.</title>
        <authorList>
            <person name="Becker E.A."/>
            <person name="Seitzer P.M."/>
            <person name="Tritt A."/>
            <person name="Larsen D."/>
            <person name="Krusor M."/>
            <person name="Yao A.I."/>
            <person name="Wu D."/>
            <person name="Madern D."/>
            <person name="Eisen J.A."/>
            <person name="Darling A.E."/>
            <person name="Facciotti M.T."/>
        </authorList>
    </citation>
    <scope>NUCLEOTIDE SEQUENCE [LARGE SCALE GENOMIC DNA]</scope>
    <source>
        <strain evidence="4 5">JCM 14089</strain>
    </source>
</reference>
<evidence type="ECO:0000256" key="1">
    <source>
        <dbReference type="SAM" id="MobiDB-lite"/>
    </source>
</evidence>
<proteinExistence type="predicted"/>
<dbReference type="Proteomes" id="UP000011661">
    <property type="component" value="Unassembled WGS sequence"/>
</dbReference>
<dbReference type="InterPro" id="IPR058486">
    <property type="entry name" value="DUF8173"/>
</dbReference>
<evidence type="ECO:0000259" key="3">
    <source>
        <dbReference type="Pfam" id="PF26514"/>
    </source>
</evidence>
<dbReference type="eggNOG" id="arCOG04555">
    <property type="taxonomic scope" value="Archaea"/>
</dbReference>
<name>L9W4C5_9EURY</name>
<feature type="compositionally biased region" description="Low complexity" evidence="1">
    <location>
        <begin position="180"/>
        <end position="194"/>
    </location>
</feature>
<feature type="compositionally biased region" description="Basic and acidic residues" evidence="1">
    <location>
        <begin position="197"/>
        <end position="212"/>
    </location>
</feature>
<protein>
    <recommendedName>
        <fullName evidence="3">DUF8173 domain-containing protein</fullName>
    </recommendedName>
</protein>
<keyword evidence="2" id="KW-0472">Membrane</keyword>
<organism evidence="4 5">
    <name type="scientific">Natronorubrum sulfidifaciens JCM 14089</name>
    <dbReference type="NCBI Taxonomy" id="1230460"/>
    <lineage>
        <taxon>Archaea</taxon>
        <taxon>Methanobacteriati</taxon>
        <taxon>Methanobacteriota</taxon>
        <taxon>Stenosarchaea group</taxon>
        <taxon>Halobacteria</taxon>
        <taxon>Halobacteriales</taxon>
        <taxon>Natrialbaceae</taxon>
        <taxon>Natronorubrum</taxon>
    </lineage>
</organism>